<dbReference type="HAMAP" id="MF_01393">
    <property type="entry name" value="ATP_synth_a_bact"/>
    <property type="match status" value="1"/>
</dbReference>
<dbReference type="PANTHER" id="PTHR42823:SF3">
    <property type="entry name" value="ATP SYNTHASE SUBUNIT A, CHLOROPLASTIC"/>
    <property type="match status" value="1"/>
</dbReference>
<sequence>MVSGMLGGTAQAAEESGGHGLDQAAPQLFSLPLPGGIELPVSNSMLMLFLAVLFISLVVWLATRAMKILPSRFQNMVEYFFETLYNFVESLLGPRLTRKYFWYFGTIFTIILVSNYMGLLPGVGTITYHGVPLFRGANADLNVTMFLGLFYAVMWLYWSIREQGLKHFFLHLFGPKGGMKGFMGAVLVPIFIFVGIVECLSIAIRPIALAARLFGNIYAGETIIETMSHMFGPLGSALCVLPFLAIELLVGFIQALVFLLLTAIFLKLQIGDEDSQRHDTPPESLPEPGAGNKP</sequence>
<evidence type="ECO:0000256" key="12">
    <source>
        <dbReference type="RuleBase" id="RU000483"/>
    </source>
</evidence>
<comment type="similarity">
    <text evidence="2 11 12">Belongs to the ATPase A chain family.</text>
</comment>
<evidence type="ECO:0000256" key="11">
    <source>
        <dbReference type="HAMAP-Rule" id="MF_01393"/>
    </source>
</evidence>
<keyword evidence="9 11" id="KW-0472">Membrane</keyword>
<gene>
    <name evidence="11 14" type="primary">atpB</name>
    <name evidence="14" type="ORF">Abiwalacus_13320</name>
</gene>
<feature type="transmembrane region" description="Helical" evidence="11">
    <location>
        <begin position="181"/>
        <end position="204"/>
    </location>
</feature>
<dbReference type="CDD" id="cd00310">
    <property type="entry name" value="ATP-synt_Fo_a_6"/>
    <property type="match status" value="1"/>
</dbReference>
<keyword evidence="15" id="KW-1185">Reference proteome</keyword>
<dbReference type="InterPro" id="IPR045082">
    <property type="entry name" value="ATP_syn_F0_a_bact/chloroplast"/>
</dbReference>
<evidence type="ECO:0000256" key="5">
    <source>
        <dbReference type="ARBA" id="ARBA00022692"/>
    </source>
</evidence>
<evidence type="ECO:0000313" key="14">
    <source>
        <dbReference type="EMBL" id="BDL43758.1"/>
    </source>
</evidence>
<keyword evidence="4 11" id="KW-0138">CF(0)</keyword>
<feature type="transmembrane region" description="Helical" evidence="11">
    <location>
        <begin position="141"/>
        <end position="160"/>
    </location>
</feature>
<dbReference type="InterPro" id="IPR000568">
    <property type="entry name" value="ATP_synth_F0_asu"/>
</dbReference>
<evidence type="ECO:0000256" key="8">
    <source>
        <dbReference type="ARBA" id="ARBA00023065"/>
    </source>
</evidence>
<dbReference type="Proteomes" id="UP001062263">
    <property type="component" value="Chromosome"/>
</dbReference>
<feature type="region of interest" description="Disordered" evidence="13">
    <location>
        <begin position="274"/>
        <end position="294"/>
    </location>
</feature>
<comment type="subcellular location">
    <subcellularLocation>
        <location evidence="11 12">Cell membrane</location>
        <topology evidence="11 12">Multi-pass membrane protein</topology>
    </subcellularLocation>
    <subcellularLocation>
        <location evidence="1">Membrane</location>
        <topology evidence="1">Multi-pass membrane protein</topology>
    </subcellularLocation>
</comment>
<reference evidence="14" key="1">
    <citation type="submission" date="2022-06" db="EMBL/GenBank/DDBJ databases">
        <title>Akkermansia biwalacus sp. nov., an anaerobic mucin-degrading bacterium isolated from human intestine.</title>
        <authorList>
            <person name="Kobayashi Y."/>
            <person name="Inoue S."/>
            <person name="Kawahara T."/>
            <person name="Kohda N."/>
        </authorList>
    </citation>
    <scope>NUCLEOTIDE SEQUENCE</scope>
    <source>
        <strain evidence="14">WON2089</strain>
    </source>
</reference>
<dbReference type="Pfam" id="PF00119">
    <property type="entry name" value="ATP-synt_A"/>
    <property type="match status" value="1"/>
</dbReference>
<feature type="transmembrane region" description="Helical" evidence="11">
    <location>
        <begin position="41"/>
        <end position="62"/>
    </location>
</feature>
<evidence type="ECO:0000256" key="7">
    <source>
        <dbReference type="ARBA" id="ARBA00022989"/>
    </source>
</evidence>
<evidence type="ECO:0000313" key="15">
    <source>
        <dbReference type="Proteomes" id="UP001062263"/>
    </source>
</evidence>
<dbReference type="SUPFAM" id="SSF81336">
    <property type="entry name" value="F1F0 ATP synthase subunit A"/>
    <property type="match status" value="1"/>
</dbReference>
<evidence type="ECO:0000256" key="6">
    <source>
        <dbReference type="ARBA" id="ARBA00022781"/>
    </source>
</evidence>
<keyword evidence="3 11" id="KW-0813">Transport</keyword>
<evidence type="ECO:0000256" key="4">
    <source>
        <dbReference type="ARBA" id="ARBA00022547"/>
    </source>
</evidence>
<feature type="transmembrane region" description="Helical" evidence="11">
    <location>
        <begin position="100"/>
        <end position="121"/>
    </location>
</feature>
<evidence type="ECO:0000256" key="10">
    <source>
        <dbReference type="ARBA" id="ARBA00023310"/>
    </source>
</evidence>
<proteinExistence type="inferred from homology"/>
<keyword evidence="8 11" id="KW-0406">Ion transport</keyword>
<accession>A0ABM7ZGA9</accession>
<protein>
    <recommendedName>
        <fullName evidence="11 12">ATP synthase subunit a</fullName>
    </recommendedName>
    <alternativeName>
        <fullName evidence="11">ATP synthase F0 sector subunit a</fullName>
    </alternativeName>
    <alternativeName>
        <fullName evidence="11">F-ATPase subunit 6</fullName>
    </alternativeName>
</protein>
<keyword evidence="5 11" id="KW-0812">Transmembrane</keyword>
<organism evidence="14 15">
    <name type="scientific">Akkermansia biwaensis</name>
    <dbReference type="NCBI Taxonomy" id="2946555"/>
    <lineage>
        <taxon>Bacteria</taxon>
        <taxon>Pseudomonadati</taxon>
        <taxon>Verrucomicrobiota</taxon>
        <taxon>Verrucomicrobiia</taxon>
        <taxon>Verrucomicrobiales</taxon>
        <taxon>Akkermansiaceae</taxon>
        <taxon>Akkermansia</taxon>
    </lineage>
</organism>
<dbReference type="PANTHER" id="PTHR42823">
    <property type="entry name" value="ATP SYNTHASE SUBUNIT A, CHLOROPLASTIC"/>
    <property type="match status" value="1"/>
</dbReference>
<evidence type="ECO:0000256" key="9">
    <source>
        <dbReference type="ARBA" id="ARBA00023136"/>
    </source>
</evidence>
<keyword evidence="7 11" id="KW-1133">Transmembrane helix</keyword>
<evidence type="ECO:0000256" key="13">
    <source>
        <dbReference type="SAM" id="MobiDB-lite"/>
    </source>
</evidence>
<keyword evidence="6 11" id="KW-0375">Hydrogen ion transport</keyword>
<dbReference type="EMBL" id="AP025943">
    <property type="protein sequence ID" value="BDL43758.1"/>
    <property type="molecule type" value="Genomic_DNA"/>
</dbReference>
<feature type="transmembrane region" description="Helical" evidence="11">
    <location>
        <begin position="240"/>
        <end position="266"/>
    </location>
</feature>
<evidence type="ECO:0000256" key="3">
    <source>
        <dbReference type="ARBA" id="ARBA00022448"/>
    </source>
</evidence>
<comment type="function">
    <text evidence="11 12">Key component of the proton channel; it plays a direct role in the translocation of protons across the membrane.</text>
</comment>
<dbReference type="NCBIfam" id="TIGR01131">
    <property type="entry name" value="ATP_synt_6_or_A"/>
    <property type="match status" value="1"/>
</dbReference>
<dbReference type="InterPro" id="IPR035908">
    <property type="entry name" value="F0_ATP_A_sf"/>
</dbReference>
<keyword evidence="10 11" id="KW-0066">ATP synthesis</keyword>
<dbReference type="Gene3D" id="1.20.120.220">
    <property type="entry name" value="ATP synthase, F0 complex, subunit A"/>
    <property type="match status" value="1"/>
</dbReference>
<evidence type="ECO:0000256" key="1">
    <source>
        <dbReference type="ARBA" id="ARBA00004141"/>
    </source>
</evidence>
<name>A0ABM7ZGA9_9BACT</name>
<keyword evidence="11" id="KW-1003">Cell membrane</keyword>
<evidence type="ECO:0000256" key="2">
    <source>
        <dbReference type="ARBA" id="ARBA00006810"/>
    </source>
</evidence>